<sequence>MDTIYEIDSIKIEKQKAMRRYKTFRKIANIVRILEIFVAILLVSIRFSRTSSYIPAMLNYSGVFLRRLSSILFSPHFVFVISNVIIILFVNSGDHSPENVDVSVGEIVVTPSTELAVVEKEEEEEEEEVVEKEYRRSKSTSMVKAEVAEVVERRELRRSATLPRRKVEERRRCEEDELSNEEFNRKVEEFIEKKRMFLSEETEVLV</sequence>
<gene>
    <name evidence="2" type="ORF">RND81_03G070700</name>
</gene>
<dbReference type="AlphaFoldDB" id="A0AAW1M392"/>
<protein>
    <recommendedName>
        <fullName evidence="4">DUF4408 domain-containing protein</fullName>
    </recommendedName>
</protein>
<reference evidence="2" key="1">
    <citation type="submission" date="2024-03" db="EMBL/GenBank/DDBJ databases">
        <title>WGS assembly of Saponaria officinalis var. Norfolk2.</title>
        <authorList>
            <person name="Jenkins J."/>
            <person name="Shu S."/>
            <person name="Grimwood J."/>
            <person name="Barry K."/>
            <person name="Goodstein D."/>
            <person name="Schmutz J."/>
            <person name="Leebens-Mack J."/>
            <person name="Osbourn A."/>
        </authorList>
    </citation>
    <scope>NUCLEOTIDE SEQUENCE [LARGE SCALE GENOMIC DNA]</scope>
    <source>
        <strain evidence="2">JIC</strain>
    </source>
</reference>
<dbReference type="EMBL" id="JBDFQZ010000003">
    <property type="protein sequence ID" value="KAK9740916.1"/>
    <property type="molecule type" value="Genomic_DNA"/>
</dbReference>
<accession>A0AAW1M392</accession>
<evidence type="ECO:0000256" key="1">
    <source>
        <dbReference type="SAM" id="Phobius"/>
    </source>
</evidence>
<dbReference type="Proteomes" id="UP001443914">
    <property type="component" value="Unassembled WGS sequence"/>
</dbReference>
<evidence type="ECO:0000313" key="2">
    <source>
        <dbReference type="EMBL" id="KAK9740916.1"/>
    </source>
</evidence>
<name>A0AAW1M392_SAPOF</name>
<keyword evidence="1" id="KW-1133">Transmembrane helix</keyword>
<keyword evidence="3" id="KW-1185">Reference proteome</keyword>
<organism evidence="2 3">
    <name type="scientific">Saponaria officinalis</name>
    <name type="common">Common soapwort</name>
    <name type="synonym">Lychnis saponaria</name>
    <dbReference type="NCBI Taxonomy" id="3572"/>
    <lineage>
        <taxon>Eukaryota</taxon>
        <taxon>Viridiplantae</taxon>
        <taxon>Streptophyta</taxon>
        <taxon>Embryophyta</taxon>
        <taxon>Tracheophyta</taxon>
        <taxon>Spermatophyta</taxon>
        <taxon>Magnoliopsida</taxon>
        <taxon>eudicotyledons</taxon>
        <taxon>Gunneridae</taxon>
        <taxon>Pentapetalae</taxon>
        <taxon>Caryophyllales</taxon>
        <taxon>Caryophyllaceae</taxon>
        <taxon>Caryophylleae</taxon>
        <taxon>Saponaria</taxon>
    </lineage>
</organism>
<proteinExistence type="predicted"/>
<keyword evidence="1" id="KW-0812">Transmembrane</keyword>
<feature type="transmembrane region" description="Helical" evidence="1">
    <location>
        <begin position="27"/>
        <end position="48"/>
    </location>
</feature>
<keyword evidence="1" id="KW-0472">Membrane</keyword>
<dbReference type="PANTHER" id="PTHR33640">
    <property type="entry name" value="TRANSMEMBRANE PROTEIN"/>
    <property type="match status" value="1"/>
</dbReference>
<dbReference type="PANTHER" id="PTHR33640:SF3">
    <property type="entry name" value="DUF4408 DOMAIN-CONTAINING PROTEIN"/>
    <property type="match status" value="1"/>
</dbReference>
<evidence type="ECO:0000313" key="3">
    <source>
        <dbReference type="Proteomes" id="UP001443914"/>
    </source>
</evidence>
<comment type="caution">
    <text evidence="2">The sequence shown here is derived from an EMBL/GenBank/DDBJ whole genome shotgun (WGS) entry which is preliminary data.</text>
</comment>
<evidence type="ECO:0008006" key="4">
    <source>
        <dbReference type="Google" id="ProtNLM"/>
    </source>
</evidence>
<feature type="transmembrane region" description="Helical" evidence="1">
    <location>
        <begin position="68"/>
        <end position="90"/>
    </location>
</feature>